<evidence type="ECO:0000313" key="3">
    <source>
        <dbReference type="Proteomes" id="UP000315112"/>
    </source>
</evidence>
<dbReference type="EMBL" id="VLKW01000005">
    <property type="protein sequence ID" value="TWI46675.1"/>
    <property type="molecule type" value="Genomic_DNA"/>
</dbReference>
<organism evidence="2 3">
    <name type="scientific">Pseudoduganella flava</name>
    <dbReference type="NCBI Taxonomy" id="871742"/>
    <lineage>
        <taxon>Bacteria</taxon>
        <taxon>Pseudomonadati</taxon>
        <taxon>Pseudomonadota</taxon>
        <taxon>Betaproteobacteria</taxon>
        <taxon>Burkholderiales</taxon>
        <taxon>Oxalobacteraceae</taxon>
        <taxon>Telluria group</taxon>
        <taxon>Pseudoduganella</taxon>
    </lineage>
</organism>
<evidence type="ECO:0000313" key="4">
    <source>
        <dbReference type="Proteomes" id="UP000437862"/>
    </source>
</evidence>
<evidence type="ECO:0000313" key="1">
    <source>
        <dbReference type="EMBL" id="QGZ37846.1"/>
    </source>
</evidence>
<accession>A0A562PQF0</accession>
<dbReference type="AlphaFoldDB" id="A0A562PQF0"/>
<protein>
    <submittedName>
        <fullName evidence="2">Uncharacterized protein</fullName>
    </submittedName>
</protein>
<reference evidence="2 3" key="1">
    <citation type="journal article" date="2015" name="Stand. Genomic Sci.">
        <title>Genomic Encyclopedia of Bacterial and Archaeal Type Strains, Phase III: the genomes of soil and plant-associated and newly described type strains.</title>
        <authorList>
            <person name="Whitman W.B."/>
            <person name="Woyke T."/>
            <person name="Klenk H.P."/>
            <person name="Zhou Y."/>
            <person name="Lilburn T.G."/>
            <person name="Beck B.J."/>
            <person name="De Vos P."/>
            <person name="Vandamme P."/>
            <person name="Eisen J.A."/>
            <person name="Garrity G."/>
            <person name="Hugenholtz P."/>
            <person name="Kyrpides N.C."/>
        </authorList>
    </citation>
    <scope>NUCLEOTIDE SEQUENCE [LARGE SCALE GENOMIC DNA]</scope>
    <source>
        <strain evidence="2 3">CGMCC 1.10685</strain>
    </source>
</reference>
<reference evidence="2" key="2">
    <citation type="submission" date="2019-07" db="EMBL/GenBank/DDBJ databases">
        <authorList>
            <person name="Whitman W."/>
            <person name="Huntemann M."/>
            <person name="Clum A."/>
            <person name="Pillay M."/>
            <person name="Palaniappan K."/>
            <person name="Varghese N."/>
            <person name="Mikhailova N."/>
            <person name="Stamatis D."/>
            <person name="Reddy T."/>
            <person name="Daum C."/>
            <person name="Shapiro N."/>
            <person name="Ivanova N."/>
            <person name="Kyrpides N."/>
            <person name="Woyke T."/>
        </authorList>
    </citation>
    <scope>NUCLEOTIDE SEQUENCE</scope>
    <source>
        <strain evidence="2">CGMCC 1.10685</strain>
    </source>
</reference>
<reference evidence="1 4" key="3">
    <citation type="submission" date="2019-12" db="EMBL/GenBank/DDBJ databases">
        <title>Draft Genome Sequences of Six Type Strains of the Genus Massilia.</title>
        <authorList>
            <person name="Miess H."/>
            <person name="Frediansyah A."/>
            <person name="Goeker M."/>
            <person name="Gross H."/>
        </authorList>
    </citation>
    <scope>NUCLEOTIDE SEQUENCE [LARGE SCALE GENOMIC DNA]</scope>
    <source>
        <strain evidence="1 4">DSM 26639</strain>
    </source>
</reference>
<keyword evidence="4" id="KW-1185">Reference proteome</keyword>
<dbReference type="InterPro" id="IPR047715">
    <property type="entry name" value="EboA_dom"/>
</dbReference>
<proteinExistence type="predicted"/>
<dbReference type="OrthoDB" id="325673at2"/>
<dbReference type="EMBL" id="CP046904">
    <property type="protein sequence ID" value="QGZ37846.1"/>
    <property type="molecule type" value="Genomic_DNA"/>
</dbReference>
<name>A0A562PQF0_9BURK</name>
<dbReference type="Proteomes" id="UP000437862">
    <property type="component" value="Chromosome"/>
</dbReference>
<dbReference type="RefSeq" id="WP_145876306.1">
    <property type="nucleotide sequence ID" value="NZ_CP046904.1"/>
</dbReference>
<sequence length="300" mass="32302">MTTTPATPLEPLLKTLLTARLAPAAQAFIAEGTAELARAPERLPRLIALASRAVRAGTPLASDDGALAQARALGFDPARWSTLETARIVLVLHCQATGGDAFDPAFLHCLRYADHGELCALYRSLPLLPDGERFVVQAAEACRSNMRTLFEAVACDSPYPARHFDSVAWNQLVLKAVFIDAPLWRVHGLDDRLSPELARMALDFADERKSAGRPVPPQLWLCLGPHGGARALLALSHELDGAVPLNRAAALFALVRAGAREHAAAWRDGSRDLALEAGAVLRQQDFSHAAFGRLFAHHAA</sequence>
<dbReference type="Proteomes" id="UP000315112">
    <property type="component" value="Unassembled WGS sequence"/>
</dbReference>
<gene>
    <name evidence="1" type="ORF">GO485_01480</name>
    <name evidence="2" type="ORF">IP92_03038</name>
</gene>
<evidence type="ECO:0000313" key="2">
    <source>
        <dbReference type="EMBL" id="TWI46675.1"/>
    </source>
</evidence>
<dbReference type="NCBIfam" id="NF035938">
    <property type="entry name" value="EboA_domain"/>
    <property type="match status" value="1"/>
</dbReference>